<dbReference type="AlphaFoldDB" id="A0A484N7X6"/>
<reference evidence="1 2" key="1">
    <citation type="submission" date="2018-04" db="EMBL/GenBank/DDBJ databases">
        <authorList>
            <person name="Vogel A."/>
        </authorList>
    </citation>
    <scope>NUCLEOTIDE SEQUENCE [LARGE SCALE GENOMIC DNA]</scope>
</reference>
<keyword evidence="2" id="KW-1185">Reference proteome</keyword>
<dbReference type="EMBL" id="OOIL02006319">
    <property type="protein sequence ID" value="VFQ97150.1"/>
    <property type="molecule type" value="Genomic_DNA"/>
</dbReference>
<feature type="non-terminal residue" evidence="1">
    <location>
        <position position="1"/>
    </location>
</feature>
<accession>A0A484N7X6</accession>
<evidence type="ECO:0000313" key="1">
    <source>
        <dbReference type="EMBL" id="VFQ97150.1"/>
    </source>
</evidence>
<gene>
    <name evidence="1" type="ORF">CCAM_LOCUS38926</name>
</gene>
<protein>
    <submittedName>
        <fullName evidence="1">Uncharacterized protein</fullName>
    </submittedName>
</protein>
<organism evidence="1 2">
    <name type="scientific">Cuscuta campestris</name>
    <dbReference type="NCBI Taxonomy" id="132261"/>
    <lineage>
        <taxon>Eukaryota</taxon>
        <taxon>Viridiplantae</taxon>
        <taxon>Streptophyta</taxon>
        <taxon>Embryophyta</taxon>
        <taxon>Tracheophyta</taxon>
        <taxon>Spermatophyta</taxon>
        <taxon>Magnoliopsida</taxon>
        <taxon>eudicotyledons</taxon>
        <taxon>Gunneridae</taxon>
        <taxon>Pentapetalae</taxon>
        <taxon>asterids</taxon>
        <taxon>lamiids</taxon>
        <taxon>Solanales</taxon>
        <taxon>Convolvulaceae</taxon>
        <taxon>Cuscuteae</taxon>
        <taxon>Cuscuta</taxon>
        <taxon>Cuscuta subgen. Grammica</taxon>
        <taxon>Cuscuta sect. Cleistogrammica</taxon>
    </lineage>
</organism>
<proteinExistence type="predicted"/>
<name>A0A484N7X6_9ASTE</name>
<sequence length="25" mass="2862">SILMTRTHVFGQPGFTFENPILENL</sequence>
<evidence type="ECO:0000313" key="2">
    <source>
        <dbReference type="Proteomes" id="UP000595140"/>
    </source>
</evidence>
<dbReference type="Proteomes" id="UP000595140">
    <property type="component" value="Unassembled WGS sequence"/>
</dbReference>